<protein>
    <submittedName>
        <fullName evidence="1">Uncharacterized protein</fullName>
    </submittedName>
</protein>
<evidence type="ECO:0000313" key="2">
    <source>
        <dbReference type="Proteomes" id="UP000094342"/>
    </source>
</evidence>
<evidence type="ECO:0000313" key="1">
    <source>
        <dbReference type="EMBL" id="ODR89720.1"/>
    </source>
</evidence>
<keyword evidence="2" id="KW-1185">Reference proteome</keyword>
<comment type="caution">
    <text evidence="1">The sequence shown here is derived from an EMBL/GenBank/DDBJ whole genome shotgun (WGS) entry which is preliminary data.</text>
</comment>
<reference evidence="2" key="1">
    <citation type="submission" date="2016-05" db="EMBL/GenBank/DDBJ databases">
        <authorList>
            <person name="Li Y."/>
        </authorList>
    </citation>
    <scope>NUCLEOTIDE SEQUENCE [LARGE SCALE GENOMIC DNA]</scope>
    <source>
        <strain evidence="2">YIC4027</strain>
    </source>
</reference>
<proteinExistence type="predicted"/>
<gene>
    <name evidence="1" type="ORF">A8M32_16105</name>
</gene>
<dbReference type="OrthoDB" id="8396945at2"/>
<sequence length="64" mass="7530">MVIPSRHIWKTVATIAGYRADLRKHNLHIGRTMRDLETHTEGKPNKRIQALLEELETAERKRQN</sequence>
<name>A0A1E3V827_9HYPH</name>
<dbReference type="AlphaFoldDB" id="A0A1E3V827"/>
<dbReference type="RefSeq" id="WP_069459428.1">
    <property type="nucleotide sequence ID" value="NZ_CP034909.1"/>
</dbReference>
<dbReference type="Proteomes" id="UP000094342">
    <property type="component" value="Unassembled WGS sequence"/>
</dbReference>
<organism evidence="1 2">
    <name type="scientific">Sinorhizobium alkalisoli</name>
    <dbReference type="NCBI Taxonomy" id="1752398"/>
    <lineage>
        <taxon>Bacteria</taxon>
        <taxon>Pseudomonadati</taxon>
        <taxon>Pseudomonadota</taxon>
        <taxon>Alphaproteobacteria</taxon>
        <taxon>Hyphomicrobiales</taxon>
        <taxon>Rhizobiaceae</taxon>
        <taxon>Sinorhizobium/Ensifer group</taxon>
        <taxon>Sinorhizobium</taxon>
    </lineage>
</organism>
<dbReference type="EMBL" id="LYBW01000060">
    <property type="protein sequence ID" value="ODR89720.1"/>
    <property type="molecule type" value="Genomic_DNA"/>
</dbReference>
<accession>A0A1E3V827</accession>